<accession>A0A1V5T4X2</accession>
<reference evidence="1" key="1">
    <citation type="submission" date="2017-02" db="EMBL/GenBank/DDBJ databases">
        <title>Delving into the versatile metabolic prowess of the omnipresent phylum Bacteroidetes.</title>
        <authorList>
            <person name="Nobu M.K."/>
            <person name="Mei R."/>
            <person name="Narihiro T."/>
            <person name="Kuroda K."/>
            <person name="Liu W.-T."/>
        </authorList>
    </citation>
    <scope>NUCLEOTIDE SEQUENCE</scope>
    <source>
        <strain evidence="1">ADurb.Bin276</strain>
    </source>
</reference>
<dbReference type="AlphaFoldDB" id="A0A1V5T4X2"/>
<evidence type="ECO:0000313" key="1">
    <source>
        <dbReference type="EMBL" id="OQA61461.1"/>
    </source>
</evidence>
<proteinExistence type="predicted"/>
<name>A0A1V5T4X2_9BACT</name>
<sequence length="64" mass="7539">MKLAQNLKNLEKSLQCRERAMKYLKYTEKLEKSGINTKSEYKLPNINTLGTNRPILQKTCLPRR</sequence>
<dbReference type="Proteomes" id="UP000485569">
    <property type="component" value="Unassembled WGS sequence"/>
</dbReference>
<protein>
    <submittedName>
        <fullName evidence="1">Uncharacterized protein</fullName>
    </submittedName>
</protein>
<dbReference type="EMBL" id="MWBQ01000018">
    <property type="protein sequence ID" value="OQA61461.1"/>
    <property type="molecule type" value="Genomic_DNA"/>
</dbReference>
<organism evidence="1">
    <name type="scientific">Candidatus Atribacter allofermentans</name>
    <dbReference type="NCBI Taxonomy" id="1852833"/>
    <lineage>
        <taxon>Bacteria</taxon>
        <taxon>Pseudomonadati</taxon>
        <taxon>Atribacterota</taxon>
        <taxon>Atribacteria</taxon>
        <taxon>Atribacterales</taxon>
        <taxon>Atribacteraceae</taxon>
        <taxon>Atribacter</taxon>
    </lineage>
</organism>
<comment type="caution">
    <text evidence="1">The sequence shown here is derived from an EMBL/GenBank/DDBJ whole genome shotgun (WGS) entry which is preliminary data.</text>
</comment>
<gene>
    <name evidence="1" type="ORF">BWY41_00141</name>
</gene>